<evidence type="ECO:0000256" key="3">
    <source>
        <dbReference type="ARBA" id="ARBA00023163"/>
    </source>
</evidence>
<evidence type="ECO:0000256" key="1">
    <source>
        <dbReference type="ARBA" id="ARBA00023015"/>
    </source>
</evidence>
<dbReference type="InterPro" id="IPR009057">
    <property type="entry name" value="Homeodomain-like_sf"/>
</dbReference>
<reference evidence="5" key="2">
    <citation type="submission" date="2020-09" db="EMBL/GenBank/DDBJ databases">
        <authorList>
            <person name="Sun Q."/>
            <person name="Zhou Y."/>
        </authorList>
    </citation>
    <scope>NUCLEOTIDE SEQUENCE</scope>
    <source>
        <strain evidence="5">CGMCC 1.16134</strain>
    </source>
</reference>
<dbReference type="SMART" id="SM00871">
    <property type="entry name" value="AraC_E_bind"/>
    <property type="match status" value="1"/>
</dbReference>
<dbReference type="PRINTS" id="PR00032">
    <property type="entry name" value="HTHARAC"/>
</dbReference>
<dbReference type="AlphaFoldDB" id="A0A917C797"/>
<evidence type="ECO:0000259" key="4">
    <source>
        <dbReference type="PROSITE" id="PS01124"/>
    </source>
</evidence>
<evidence type="ECO:0000313" key="5">
    <source>
        <dbReference type="EMBL" id="GGF73548.1"/>
    </source>
</evidence>
<dbReference type="EMBL" id="BMKR01000006">
    <property type="protein sequence ID" value="GGF73548.1"/>
    <property type="molecule type" value="Genomic_DNA"/>
</dbReference>
<dbReference type="Proteomes" id="UP000637643">
    <property type="component" value="Unassembled WGS sequence"/>
</dbReference>
<organism evidence="5 6">
    <name type="scientific">Paenibacillus albidus</name>
    <dbReference type="NCBI Taxonomy" id="2041023"/>
    <lineage>
        <taxon>Bacteria</taxon>
        <taxon>Bacillati</taxon>
        <taxon>Bacillota</taxon>
        <taxon>Bacilli</taxon>
        <taxon>Bacillales</taxon>
        <taxon>Paenibacillaceae</taxon>
        <taxon>Paenibacillus</taxon>
    </lineage>
</organism>
<keyword evidence="2" id="KW-0238">DNA-binding</keyword>
<dbReference type="InterPro" id="IPR018062">
    <property type="entry name" value="HTH_AraC-typ_CS"/>
</dbReference>
<dbReference type="InterPro" id="IPR020449">
    <property type="entry name" value="Tscrpt_reg_AraC-type_HTH"/>
</dbReference>
<protein>
    <submittedName>
        <fullName evidence="5">AraC family transcriptional regulator</fullName>
    </submittedName>
</protein>
<keyword evidence="3" id="KW-0804">Transcription</keyword>
<dbReference type="GO" id="GO:0003700">
    <property type="term" value="F:DNA-binding transcription factor activity"/>
    <property type="evidence" value="ECO:0007669"/>
    <property type="project" value="InterPro"/>
</dbReference>
<dbReference type="Pfam" id="PF12833">
    <property type="entry name" value="HTH_18"/>
    <property type="match status" value="1"/>
</dbReference>
<dbReference type="InterPro" id="IPR018060">
    <property type="entry name" value="HTH_AraC"/>
</dbReference>
<dbReference type="InterPro" id="IPR011256">
    <property type="entry name" value="Reg_factor_effector_dom_sf"/>
</dbReference>
<name>A0A917C797_9BACL</name>
<comment type="caution">
    <text evidence="5">The sequence shown here is derived from an EMBL/GenBank/DDBJ whole genome shotgun (WGS) entry which is preliminary data.</text>
</comment>
<proteinExistence type="predicted"/>
<feature type="domain" description="HTH araC/xylS-type" evidence="4">
    <location>
        <begin position="8"/>
        <end position="106"/>
    </location>
</feature>
<dbReference type="Pfam" id="PF14526">
    <property type="entry name" value="Cass2"/>
    <property type="match status" value="1"/>
</dbReference>
<dbReference type="PANTHER" id="PTHR47504:SF5">
    <property type="entry name" value="RIGHT ORIGIN-BINDING PROTEIN"/>
    <property type="match status" value="1"/>
</dbReference>
<reference evidence="5" key="1">
    <citation type="journal article" date="2014" name="Int. J. Syst. Evol. Microbiol.">
        <title>Complete genome sequence of Corynebacterium casei LMG S-19264T (=DSM 44701T), isolated from a smear-ripened cheese.</title>
        <authorList>
            <consortium name="US DOE Joint Genome Institute (JGI-PGF)"/>
            <person name="Walter F."/>
            <person name="Albersmeier A."/>
            <person name="Kalinowski J."/>
            <person name="Ruckert C."/>
        </authorList>
    </citation>
    <scope>NUCLEOTIDE SEQUENCE</scope>
    <source>
        <strain evidence="5">CGMCC 1.16134</strain>
    </source>
</reference>
<dbReference type="InterPro" id="IPR010499">
    <property type="entry name" value="AraC_E-bd"/>
</dbReference>
<keyword evidence="1" id="KW-0805">Transcription regulation</keyword>
<dbReference type="InterPro" id="IPR029441">
    <property type="entry name" value="Cass2"/>
</dbReference>
<dbReference type="InterPro" id="IPR050959">
    <property type="entry name" value="MarA-like"/>
</dbReference>
<dbReference type="PROSITE" id="PS00041">
    <property type="entry name" value="HTH_ARAC_FAMILY_1"/>
    <property type="match status" value="1"/>
</dbReference>
<dbReference type="Gene3D" id="1.10.10.60">
    <property type="entry name" value="Homeodomain-like"/>
    <property type="match status" value="2"/>
</dbReference>
<gene>
    <name evidence="5" type="ORF">GCM10010912_18490</name>
</gene>
<dbReference type="SUPFAM" id="SSF46689">
    <property type="entry name" value="Homeodomain-like"/>
    <property type="match status" value="2"/>
</dbReference>
<dbReference type="SUPFAM" id="SSF55136">
    <property type="entry name" value="Probable bacterial effector-binding domain"/>
    <property type="match status" value="1"/>
</dbReference>
<dbReference type="PANTHER" id="PTHR47504">
    <property type="entry name" value="RIGHT ORIGIN-BINDING PROTEIN"/>
    <property type="match status" value="1"/>
</dbReference>
<evidence type="ECO:0000256" key="2">
    <source>
        <dbReference type="ARBA" id="ARBA00023125"/>
    </source>
</evidence>
<dbReference type="SMART" id="SM00342">
    <property type="entry name" value="HTH_ARAC"/>
    <property type="match status" value="1"/>
</dbReference>
<evidence type="ECO:0000313" key="6">
    <source>
        <dbReference type="Proteomes" id="UP000637643"/>
    </source>
</evidence>
<accession>A0A917C797</accession>
<dbReference type="GO" id="GO:0043565">
    <property type="term" value="F:sequence-specific DNA binding"/>
    <property type="evidence" value="ECO:0007669"/>
    <property type="project" value="InterPro"/>
</dbReference>
<dbReference type="PROSITE" id="PS01124">
    <property type="entry name" value="HTH_ARAC_FAMILY_2"/>
    <property type="match status" value="1"/>
</dbReference>
<sequence>MEWLMRMKNAMDYIESRLEEPLNMDEIAKVAYSSPFHFQRMFLLLTGVAVAEYIRKRRLSLAAQELCLSNVKVLDLALKYGYDSPESFSKAFRKLHGVSPSAARDKGVPLKAFPRLSFHLSLKGDKEMEYRIVQKDSFTIVGKSVRVTTKDGENIREIPKFWDRVNTDGTADQLIQIGGGKDILGVCLDMDHAGEQFSYWVAVEAQPDADTQEYETAVIPAADWAVFTSVGPMPDAIQGLWQRIFQEWFPETDYEHAGGPELELYSLGDTHADDYRSEVWIPIKKKA</sequence>
<keyword evidence="6" id="KW-1185">Reference proteome</keyword>
<dbReference type="Gene3D" id="3.20.80.10">
    <property type="entry name" value="Regulatory factor, effector binding domain"/>
    <property type="match status" value="1"/>
</dbReference>